<reference evidence="1 2" key="1">
    <citation type="submission" date="2024-09" db="EMBL/GenBank/DDBJ databases">
        <authorList>
            <person name="Sun Q."/>
            <person name="Mori K."/>
        </authorList>
    </citation>
    <scope>NUCLEOTIDE SEQUENCE [LARGE SCALE GENOMIC DNA]</scope>
    <source>
        <strain evidence="1 2">CGMCC 1.15906</strain>
    </source>
</reference>
<accession>A0ABV6QNF3</accession>
<evidence type="ECO:0000313" key="2">
    <source>
        <dbReference type="Proteomes" id="UP001589890"/>
    </source>
</evidence>
<sequence length="305" mass="31382">MPTLDLALAAGTDDLSWSTAAGISIFSTTATVLRAGDASPTDLDRCVLVRFDNVTIPAGATITTAYLTVKPAGINAPAPDLLFDGCLQTDPVAPTTRTAANALPRTTASVLGPFPAWTIGTPVNSPELKTILQEIVDQGAWASGNAVMLFIRDNQPGQVSGQINFTAYDGTPADAPKLHVEYTTAFAGVADAGPDQADVEPFTTVTLNGTGSTGSPSVYEWTQTAGPAVALSSSSAASPTFPAPADLDGAAVTFSLRVGDGVTMSAPDTVQVTVLPHDKFVRVGTGETAHWEPINVLTRQAGAWV</sequence>
<protein>
    <recommendedName>
        <fullName evidence="3">Minor tail protein</fullName>
    </recommendedName>
</protein>
<evidence type="ECO:0008006" key="3">
    <source>
        <dbReference type="Google" id="ProtNLM"/>
    </source>
</evidence>
<proteinExistence type="predicted"/>
<organism evidence="1 2">
    <name type="scientific">Kribbella deserti</name>
    <dbReference type="NCBI Taxonomy" id="1926257"/>
    <lineage>
        <taxon>Bacteria</taxon>
        <taxon>Bacillati</taxon>
        <taxon>Actinomycetota</taxon>
        <taxon>Actinomycetes</taxon>
        <taxon>Propionibacteriales</taxon>
        <taxon>Kribbellaceae</taxon>
        <taxon>Kribbella</taxon>
    </lineage>
</organism>
<comment type="caution">
    <text evidence="1">The sequence shown here is derived from an EMBL/GenBank/DDBJ whole genome shotgun (WGS) entry which is preliminary data.</text>
</comment>
<dbReference type="Pfam" id="PF22352">
    <property type="entry name" value="K319L-like_PKD"/>
    <property type="match status" value="1"/>
</dbReference>
<dbReference type="Gene3D" id="2.60.40.10">
    <property type="entry name" value="Immunoglobulins"/>
    <property type="match status" value="1"/>
</dbReference>
<dbReference type="EMBL" id="JBHLTC010000022">
    <property type="protein sequence ID" value="MFC0626174.1"/>
    <property type="molecule type" value="Genomic_DNA"/>
</dbReference>
<name>A0ABV6QNF3_9ACTN</name>
<dbReference type="RefSeq" id="WP_380049356.1">
    <property type="nucleotide sequence ID" value="NZ_JBHLTC010000022.1"/>
</dbReference>
<evidence type="ECO:0000313" key="1">
    <source>
        <dbReference type="EMBL" id="MFC0626174.1"/>
    </source>
</evidence>
<dbReference type="InterPro" id="IPR013783">
    <property type="entry name" value="Ig-like_fold"/>
</dbReference>
<keyword evidence="2" id="KW-1185">Reference proteome</keyword>
<dbReference type="Proteomes" id="UP001589890">
    <property type="component" value="Unassembled WGS sequence"/>
</dbReference>
<gene>
    <name evidence="1" type="ORF">ACFFGN_19000</name>
</gene>